<comment type="caution">
    <text evidence="2">The sequence shown here is derived from an EMBL/GenBank/DDBJ whole genome shotgun (WGS) entry which is preliminary data.</text>
</comment>
<dbReference type="Proteomes" id="UP001054837">
    <property type="component" value="Unassembled WGS sequence"/>
</dbReference>
<gene>
    <name evidence="2" type="ORF">CDAR_17581</name>
</gene>
<protein>
    <submittedName>
        <fullName evidence="2">Uncharacterized protein</fullName>
    </submittedName>
</protein>
<evidence type="ECO:0000313" key="3">
    <source>
        <dbReference type="Proteomes" id="UP001054837"/>
    </source>
</evidence>
<evidence type="ECO:0000313" key="2">
    <source>
        <dbReference type="EMBL" id="GIX82268.1"/>
    </source>
</evidence>
<dbReference type="EMBL" id="BPLQ01001495">
    <property type="protein sequence ID" value="GIX82268.1"/>
    <property type="molecule type" value="Genomic_DNA"/>
</dbReference>
<feature type="chain" id="PRO_5043461561" evidence="1">
    <location>
        <begin position="16"/>
        <end position="167"/>
    </location>
</feature>
<accession>A0AAV4NCQ2</accession>
<reference evidence="2 3" key="1">
    <citation type="submission" date="2021-06" db="EMBL/GenBank/DDBJ databases">
        <title>Caerostris darwini draft genome.</title>
        <authorList>
            <person name="Kono N."/>
            <person name="Arakawa K."/>
        </authorList>
    </citation>
    <scope>NUCLEOTIDE SEQUENCE [LARGE SCALE GENOMIC DNA]</scope>
</reference>
<dbReference type="AlphaFoldDB" id="A0AAV4NCQ2"/>
<proteinExistence type="predicted"/>
<name>A0AAV4NCQ2_9ARAC</name>
<evidence type="ECO:0000256" key="1">
    <source>
        <dbReference type="SAM" id="SignalP"/>
    </source>
</evidence>
<keyword evidence="1" id="KW-0732">Signal</keyword>
<sequence length="167" mass="19086">MRWWLAILLLRYTKQAPPASLFFDSSDDACTPPTTGTDVLQQDKSAGPTNDLDRLCRQHDIQISQLGEEADKRFLQSAPKHGWLCNFFAGLNAAKNNLRGLPRSEYLPGEGAPPPPQRAVWRQMVQKNLRKHFGSMTQHLCSTTWRDNSIRIYSECKMYSYSTQQLI</sequence>
<organism evidence="2 3">
    <name type="scientific">Caerostris darwini</name>
    <dbReference type="NCBI Taxonomy" id="1538125"/>
    <lineage>
        <taxon>Eukaryota</taxon>
        <taxon>Metazoa</taxon>
        <taxon>Ecdysozoa</taxon>
        <taxon>Arthropoda</taxon>
        <taxon>Chelicerata</taxon>
        <taxon>Arachnida</taxon>
        <taxon>Araneae</taxon>
        <taxon>Araneomorphae</taxon>
        <taxon>Entelegynae</taxon>
        <taxon>Araneoidea</taxon>
        <taxon>Araneidae</taxon>
        <taxon>Caerostris</taxon>
    </lineage>
</organism>
<feature type="signal peptide" evidence="1">
    <location>
        <begin position="1"/>
        <end position="15"/>
    </location>
</feature>
<keyword evidence="3" id="KW-1185">Reference proteome</keyword>